<feature type="region of interest" description="Disordered" evidence="2">
    <location>
        <begin position="106"/>
        <end position="130"/>
    </location>
</feature>
<keyword evidence="1" id="KW-0175">Coiled coil</keyword>
<feature type="region of interest" description="Disordered" evidence="2">
    <location>
        <begin position="356"/>
        <end position="385"/>
    </location>
</feature>
<feature type="compositionally biased region" description="Low complexity" evidence="2">
    <location>
        <begin position="299"/>
        <end position="309"/>
    </location>
</feature>
<feature type="compositionally biased region" description="Basic and acidic residues" evidence="2">
    <location>
        <begin position="542"/>
        <end position="552"/>
    </location>
</feature>
<evidence type="ECO:0000313" key="3">
    <source>
        <dbReference type="EMBL" id="OMJ94860.1"/>
    </source>
</evidence>
<feature type="region of interest" description="Disordered" evidence="2">
    <location>
        <begin position="269"/>
        <end position="331"/>
    </location>
</feature>
<dbReference type="Proteomes" id="UP000187209">
    <property type="component" value="Unassembled WGS sequence"/>
</dbReference>
<feature type="compositionally biased region" description="Basic and acidic residues" evidence="2">
    <location>
        <begin position="310"/>
        <end position="331"/>
    </location>
</feature>
<feature type="region of interest" description="Disordered" evidence="2">
    <location>
        <begin position="206"/>
        <end position="253"/>
    </location>
</feature>
<keyword evidence="4" id="KW-1185">Reference proteome</keyword>
<dbReference type="AlphaFoldDB" id="A0A1R2D0W7"/>
<evidence type="ECO:0000256" key="2">
    <source>
        <dbReference type="SAM" id="MobiDB-lite"/>
    </source>
</evidence>
<feature type="compositionally biased region" description="Basic and acidic residues" evidence="2">
    <location>
        <begin position="119"/>
        <end position="130"/>
    </location>
</feature>
<proteinExistence type="predicted"/>
<gene>
    <name evidence="3" type="ORF">SteCoe_1886</name>
</gene>
<dbReference type="OrthoDB" id="327559at2759"/>
<comment type="caution">
    <text evidence="3">The sequence shown here is derived from an EMBL/GenBank/DDBJ whole genome shotgun (WGS) entry which is preliminary data.</text>
</comment>
<feature type="compositionally biased region" description="Basic and acidic residues" evidence="2">
    <location>
        <begin position="366"/>
        <end position="382"/>
    </location>
</feature>
<dbReference type="EMBL" id="MPUH01000020">
    <property type="protein sequence ID" value="OMJ94860.1"/>
    <property type="molecule type" value="Genomic_DNA"/>
</dbReference>
<feature type="compositionally biased region" description="Basic and acidic residues" evidence="2">
    <location>
        <begin position="34"/>
        <end position="44"/>
    </location>
</feature>
<protein>
    <submittedName>
        <fullName evidence="3">Uncharacterized protein</fullName>
    </submittedName>
</protein>
<reference evidence="3 4" key="1">
    <citation type="submission" date="2016-11" db="EMBL/GenBank/DDBJ databases">
        <title>The macronuclear genome of Stentor coeruleus: a giant cell with tiny introns.</title>
        <authorList>
            <person name="Slabodnick M."/>
            <person name="Ruby J.G."/>
            <person name="Reiff S.B."/>
            <person name="Swart E.C."/>
            <person name="Gosai S."/>
            <person name="Prabakaran S."/>
            <person name="Witkowska E."/>
            <person name="Larue G.E."/>
            <person name="Fisher S."/>
            <person name="Freeman R.M."/>
            <person name="Gunawardena J."/>
            <person name="Chu W."/>
            <person name="Stover N.A."/>
            <person name="Gregory B.D."/>
            <person name="Nowacki M."/>
            <person name="Derisi J."/>
            <person name="Roy S.W."/>
            <person name="Marshall W.F."/>
            <person name="Sood P."/>
        </authorList>
    </citation>
    <scope>NUCLEOTIDE SEQUENCE [LARGE SCALE GENOMIC DNA]</scope>
    <source>
        <strain evidence="3">WM001</strain>
    </source>
</reference>
<evidence type="ECO:0000256" key="1">
    <source>
        <dbReference type="SAM" id="Coils"/>
    </source>
</evidence>
<feature type="region of interest" description="Disordered" evidence="2">
    <location>
        <begin position="524"/>
        <end position="552"/>
    </location>
</feature>
<feature type="region of interest" description="Disordered" evidence="2">
    <location>
        <begin position="1"/>
        <end position="44"/>
    </location>
</feature>
<feature type="compositionally biased region" description="Basic residues" evidence="2">
    <location>
        <begin position="24"/>
        <end position="33"/>
    </location>
</feature>
<feature type="compositionally biased region" description="Basic and acidic residues" evidence="2">
    <location>
        <begin position="206"/>
        <end position="219"/>
    </location>
</feature>
<name>A0A1R2D0W7_9CILI</name>
<evidence type="ECO:0000313" key="4">
    <source>
        <dbReference type="Proteomes" id="UP000187209"/>
    </source>
</evidence>
<organism evidence="3 4">
    <name type="scientific">Stentor coeruleus</name>
    <dbReference type="NCBI Taxonomy" id="5963"/>
    <lineage>
        <taxon>Eukaryota</taxon>
        <taxon>Sar</taxon>
        <taxon>Alveolata</taxon>
        <taxon>Ciliophora</taxon>
        <taxon>Postciliodesmatophora</taxon>
        <taxon>Heterotrichea</taxon>
        <taxon>Heterotrichida</taxon>
        <taxon>Stentoridae</taxon>
        <taxon>Stentor</taxon>
    </lineage>
</organism>
<feature type="coiled-coil region" evidence="1">
    <location>
        <begin position="391"/>
        <end position="432"/>
    </location>
</feature>
<sequence>MESSEEFDDQMIKIEEPQINSGKFTKKNTLKKSGKTDESLEIKENHAKETENFFDRKIEEGQFYKENNTEKSLVKQESFKVKNKKIKQQIPDANKVKNYDEVIMTSKKQHKSNDDEDYKQEIENENRISRMSYDKDDIIKASYEESQKKRFGIDSDEDMQGDDIVLEKKTTLKKQHTNQNIEEDLVSLNKKISLKNSSPEIQELFFDNKHTEKIPEESKVPVYDGTIKKEPKKQEKLENHQKSNIEKVSNPENIIDEFKGFKETFSADNSQRFFDKEESRMDEKKNKKQKNDIKKSKGSSKSSSSSSRSLKNDKPIFAEDKGKSFKQERPENLINRLFTNEIMTHDSYIEKVVEHPETPNLGSPIKETKHDKSVKDANDAKRSQGSAYWSRNEFELENRKLRAKILEYEEIINQQSEEIKELKIQLDQKTEKPIRVASPKSSGHIQKKPGDIFLKKKSDLFKKDDIDFWKVIDDGQSTREPQHLEDISALKDLWILNIDSGSALYNNISMRKPQGVKSNALTRVETSKRGNTKSRVLPKIATKNELRSISKK</sequence>
<accession>A0A1R2D0W7</accession>
<feature type="compositionally biased region" description="Basic and acidic residues" evidence="2">
    <location>
        <begin position="273"/>
        <end position="295"/>
    </location>
</feature>
<feature type="compositionally biased region" description="Basic and acidic residues" evidence="2">
    <location>
        <begin position="226"/>
        <end position="245"/>
    </location>
</feature>